<reference evidence="2" key="1">
    <citation type="submission" date="2016-10" db="EMBL/GenBank/DDBJ databases">
        <authorList>
            <person name="Varghese N."/>
            <person name="Submissions S."/>
        </authorList>
    </citation>
    <scope>NUCLEOTIDE SEQUENCE [LARGE SCALE GENOMIC DNA]</scope>
    <source>
        <strain evidence="2">DSM 22361</strain>
    </source>
</reference>
<dbReference type="RefSeq" id="WP_103907326.1">
    <property type="nucleotide sequence ID" value="NZ_CP049246.1"/>
</dbReference>
<dbReference type="AlphaFoldDB" id="A0A1H6BQG7"/>
<dbReference type="Proteomes" id="UP000236731">
    <property type="component" value="Unassembled WGS sequence"/>
</dbReference>
<accession>A0A1H6BQG7</accession>
<keyword evidence="2" id="KW-1185">Reference proteome</keyword>
<dbReference type="EMBL" id="FNUT01000011">
    <property type="protein sequence ID" value="SEG62695.1"/>
    <property type="molecule type" value="Genomic_DNA"/>
</dbReference>
<name>A0A1H6BQG7_9SPHI</name>
<evidence type="ECO:0000313" key="1">
    <source>
        <dbReference type="EMBL" id="SEG62695.1"/>
    </source>
</evidence>
<dbReference type="OrthoDB" id="714000at2"/>
<gene>
    <name evidence="1" type="ORF">SAMN05421877_11147</name>
</gene>
<organism evidence="1 2">
    <name type="scientific">Sphingobacterium lactis</name>
    <dbReference type="NCBI Taxonomy" id="797291"/>
    <lineage>
        <taxon>Bacteria</taxon>
        <taxon>Pseudomonadati</taxon>
        <taxon>Bacteroidota</taxon>
        <taxon>Sphingobacteriia</taxon>
        <taxon>Sphingobacteriales</taxon>
        <taxon>Sphingobacteriaceae</taxon>
        <taxon>Sphingobacterium</taxon>
    </lineage>
</organism>
<protein>
    <submittedName>
        <fullName evidence="1">Uncharacterized protein</fullName>
    </submittedName>
</protein>
<sequence length="129" mass="14641">MAPKIIESIHYSPTQYIKSFIDLGNGLVNIEVKEWIKLPMTPASGEMEYTHNRNDQYAYYSVSVNARLTGTISPLAESLLKIRLCNGEEWIIGTPYIPVLSRIRVDLGITKFDFSHKTNTPPFRLNPIA</sequence>
<proteinExistence type="predicted"/>
<evidence type="ECO:0000313" key="2">
    <source>
        <dbReference type="Proteomes" id="UP000236731"/>
    </source>
</evidence>